<dbReference type="SMART" id="SM00176">
    <property type="entry name" value="RAN"/>
    <property type="match status" value="1"/>
</dbReference>
<dbReference type="InterPro" id="IPR056369">
    <property type="entry name" value="CTU1-like_ATP-bd"/>
</dbReference>
<dbReference type="CDD" id="cd01713">
    <property type="entry name" value="CTU1-like"/>
    <property type="match status" value="1"/>
</dbReference>
<proteinExistence type="predicted"/>
<evidence type="ECO:0000256" key="5">
    <source>
        <dbReference type="ARBA" id="ARBA00022884"/>
    </source>
</evidence>
<dbReference type="PROSITE" id="PS51420">
    <property type="entry name" value="RHO"/>
    <property type="match status" value="1"/>
</dbReference>
<dbReference type="InterPro" id="IPR001806">
    <property type="entry name" value="Small_GTPase"/>
</dbReference>
<dbReference type="Pfam" id="PF01171">
    <property type="entry name" value="ATP_bind_3"/>
    <property type="match status" value="1"/>
</dbReference>
<dbReference type="Gene3D" id="3.40.50.300">
    <property type="entry name" value="P-loop containing nucleotide triphosphate hydrolases"/>
    <property type="match status" value="1"/>
</dbReference>
<dbReference type="AlphaFoldDB" id="A0A238BS33"/>
<dbReference type="SMART" id="SM00174">
    <property type="entry name" value="RHO"/>
    <property type="match status" value="1"/>
</dbReference>
<keyword evidence="2" id="KW-0820">tRNA-binding</keyword>
<dbReference type="FunFam" id="3.40.50.620:FF:000132">
    <property type="entry name" value="Cytoplasmic tRNA 2-thiolation protein 1"/>
    <property type="match status" value="1"/>
</dbReference>
<evidence type="ECO:0000256" key="2">
    <source>
        <dbReference type="ARBA" id="ARBA00022555"/>
    </source>
</evidence>
<gene>
    <name evidence="8" type="ORF">X798_05531</name>
</gene>
<dbReference type="GO" id="GO:0002143">
    <property type="term" value="P:tRNA wobble position uridine thiolation"/>
    <property type="evidence" value="ECO:0007669"/>
    <property type="project" value="TreeGrafter"/>
</dbReference>
<dbReference type="GO" id="GO:0000049">
    <property type="term" value="F:tRNA binding"/>
    <property type="evidence" value="ECO:0007669"/>
    <property type="project" value="UniProtKB-KW"/>
</dbReference>
<dbReference type="PANTHER" id="PTHR11807">
    <property type="entry name" value="ATPASES OF THE PP SUPERFAMILY-RELATED"/>
    <property type="match status" value="1"/>
</dbReference>
<dbReference type="InterPro" id="IPR014729">
    <property type="entry name" value="Rossmann-like_a/b/a_fold"/>
</dbReference>
<dbReference type="FunFam" id="3.40.50.300:FF:001447">
    <property type="entry name" value="Ras-related protein Rab-1B"/>
    <property type="match status" value="1"/>
</dbReference>
<dbReference type="InterPro" id="IPR011063">
    <property type="entry name" value="TilS/TtcA_N"/>
</dbReference>
<keyword evidence="4" id="KW-0819">tRNA processing</keyword>
<dbReference type="NCBIfam" id="TIGR00231">
    <property type="entry name" value="small_GTP"/>
    <property type="match status" value="1"/>
</dbReference>
<dbReference type="Proteomes" id="UP000242913">
    <property type="component" value="Unassembled WGS sequence"/>
</dbReference>
<dbReference type="SMART" id="SM00173">
    <property type="entry name" value="RAS"/>
    <property type="match status" value="1"/>
</dbReference>
<name>A0A238BS33_9BILA</name>
<dbReference type="GO" id="GO:0005525">
    <property type="term" value="F:GTP binding"/>
    <property type="evidence" value="ECO:0007669"/>
    <property type="project" value="InterPro"/>
</dbReference>
<evidence type="ECO:0000256" key="6">
    <source>
        <dbReference type="ARBA" id="ARBA00060195"/>
    </source>
</evidence>
<accession>A0A238BS33</accession>
<dbReference type="EMBL" id="KZ270031">
    <property type="protein sequence ID" value="OZC07475.1"/>
    <property type="molecule type" value="Genomic_DNA"/>
</dbReference>
<dbReference type="Gene3D" id="3.40.50.620">
    <property type="entry name" value="HUPs"/>
    <property type="match status" value="1"/>
</dbReference>
<dbReference type="GO" id="GO:0005739">
    <property type="term" value="C:mitochondrion"/>
    <property type="evidence" value="ECO:0007669"/>
    <property type="project" value="TreeGrafter"/>
</dbReference>
<evidence type="ECO:0000256" key="4">
    <source>
        <dbReference type="ARBA" id="ARBA00022694"/>
    </source>
</evidence>
<protein>
    <submittedName>
        <fullName evidence="8">Ras family protein</fullName>
    </submittedName>
</protein>
<reference evidence="8 9" key="1">
    <citation type="submission" date="2015-12" db="EMBL/GenBank/DDBJ databases">
        <title>Draft genome of the nematode, Onchocerca flexuosa.</title>
        <authorList>
            <person name="Mitreva M."/>
        </authorList>
    </citation>
    <scope>NUCLEOTIDE SEQUENCE [LARGE SCALE GENOMIC DNA]</scope>
    <source>
        <strain evidence="8">Red Deer</strain>
    </source>
</reference>
<feature type="domain" description="tRNA(Ile)-lysidine/2-thiocytidine synthase N-terminal" evidence="7">
    <location>
        <begin position="199"/>
        <end position="395"/>
    </location>
</feature>
<evidence type="ECO:0000256" key="1">
    <source>
        <dbReference type="ARBA" id="ARBA00022490"/>
    </source>
</evidence>
<keyword evidence="3" id="KW-0808">Transferase</keyword>
<dbReference type="PROSITE" id="PS51421">
    <property type="entry name" value="RAS"/>
    <property type="match status" value="1"/>
</dbReference>
<dbReference type="SUPFAM" id="SSF52402">
    <property type="entry name" value="Adenine nucleotide alpha hydrolases-like"/>
    <property type="match status" value="1"/>
</dbReference>
<dbReference type="GO" id="GO:0003924">
    <property type="term" value="F:GTPase activity"/>
    <property type="evidence" value="ECO:0007669"/>
    <property type="project" value="InterPro"/>
</dbReference>
<dbReference type="SMART" id="SM00175">
    <property type="entry name" value="RAB"/>
    <property type="match status" value="1"/>
</dbReference>
<sequence>MMETDDSFDFLFKIVLIGDMGVGKTCVVQRFKNGTFIERQGTTIGVDFSMKTLIIEGKRVKLQIWDTGGQERFRTITQSYYRSANGILLCYDLTCRQSFESLHRWLDDVSKFAAPNVCKVLVATKADLENERLVERDEGSELANIHEYAMARCWKCDASASVKRSKDGKPACVVCFTDAFEAEVHDVIKTYGLFDKGKKVAIGASGGKDSTVLIHVLNKLNQKHDYGLDIILLSIDEGITGYRDDSLKAVERNKNDYGLPLVVMTYKQLYGWTMDEIVSAIGAKNNCTFCGVFRRRALDRGAVECGANIVATGHNADDMAETVLLNILRGDLARLQRCTDIVTGLDRLEGCLPRTKPLKYIFEKDIVMYAHFNRLDYFSTECRYAPDSFRSYVRKYVKKLERLQPKAILDLIKSGEAISARSDVFLPTLTTCER</sequence>
<dbReference type="GO" id="GO:0002144">
    <property type="term" value="C:cytosolic tRNA wobble base thiouridylase complex"/>
    <property type="evidence" value="ECO:0007669"/>
    <property type="project" value="TreeGrafter"/>
</dbReference>
<organism evidence="8 9">
    <name type="scientific">Onchocerca flexuosa</name>
    <dbReference type="NCBI Taxonomy" id="387005"/>
    <lineage>
        <taxon>Eukaryota</taxon>
        <taxon>Metazoa</taxon>
        <taxon>Ecdysozoa</taxon>
        <taxon>Nematoda</taxon>
        <taxon>Chromadorea</taxon>
        <taxon>Rhabditida</taxon>
        <taxon>Spirurina</taxon>
        <taxon>Spiruromorpha</taxon>
        <taxon>Filarioidea</taxon>
        <taxon>Onchocercidae</taxon>
        <taxon>Onchocerca</taxon>
    </lineage>
</organism>
<keyword evidence="5" id="KW-0694">RNA-binding</keyword>
<dbReference type="Pfam" id="PF00071">
    <property type="entry name" value="Ras"/>
    <property type="match status" value="1"/>
</dbReference>
<keyword evidence="9" id="KW-1185">Reference proteome</keyword>
<evidence type="ECO:0000256" key="3">
    <source>
        <dbReference type="ARBA" id="ARBA00022679"/>
    </source>
</evidence>
<dbReference type="InterPro" id="IPR005225">
    <property type="entry name" value="Small_GTP-bd"/>
</dbReference>
<dbReference type="SUPFAM" id="SSF52540">
    <property type="entry name" value="P-loop containing nucleoside triphosphate hydrolases"/>
    <property type="match status" value="1"/>
</dbReference>
<evidence type="ECO:0000313" key="8">
    <source>
        <dbReference type="EMBL" id="OZC07475.1"/>
    </source>
</evidence>
<dbReference type="GO" id="GO:0016740">
    <property type="term" value="F:transferase activity"/>
    <property type="evidence" value="ECO:0007669"/>
    <property type="project" value="UniProtKB-KW"/>
</dbReference>
<comment type="function">
    <text evidence="6">Plays a central role in 2-thiolation of mcm(5)S(2)U at tRNA wobble positions of tRNA(Lys), tRNA(Glu) and tRNA(Gln). Directly binds tRNAs and probably acts by catalyzing adenylation of tRNAs, an intermediate required for 2-thiolation. It is unclear whether it acts as a sulfurtransferase that transfers sulfur from thiocarboxylated URM1 onto the uridine of tRNAs at wobble position.</text>
</comment>
<keyword evidence="1" id="KW-0963">Cytoplasm</keyword>
<dbReference type="InterPro" id="IPR027417">
    <property type="entry name" value="P-loop_NTPase"/>
</dbReference>
<evidence type="ECO:0000313" key="9">
    <source>
        <dbReference type="Proteomes" id="UP000242913"/>
    </source>
</evidence>
<dbReference type="PANTHER" id="PTHR11807:SF12">
    <property type="entry name" value="CYTOPLASMIC TRNA 2-THIOLATION PROTEIN 1"/>
    <property type="match status" value="1"/>
</dbReference>
<dbReference type="PRINTS" id="PR00449">
    <property type="entry name" value="RASTRNSFRMNG"/>
</dbReference>
<dbReference type="PROSITE" id="PS51419">
    <property type="entry name" value="RAB"/>
    <property type="match status" value="1"/>
</dbReference>
<dbReference type="OrthoDB" id="198857at2759"/>
<evidence type="ECO:0000259" key="7">
    <source>
        <dbReference type="Pfam" id="PF01171"/>
    </source>
</evidence>